<organism evidence="2 3">
    <name type="scientific">Petromyzon marinus</name>
    <name type="common">Sea lamprey</name>
    <dbReference type="NCBI Taxonomy" id="7757"/>
    <lineage>
        <taxon>Eukaryota</taxon>
        <taxon>Metazoa</taxon>
        <taxon>Chordata</taxon>
        <taxon>Craniata</taxon>
        <taxon>Vertebrata</taxon>
        <taxon>Cyclostomata</taxon>
        <taxon>Hyperoartia</taxon>
        <taxon>Petromyzontiformes</taxon>
        <taxon>Petromyzontidae</taxon>
        <taxon>Petromyzon</taxon>
    </lineage>
</organism>
<keyword evidence="2" id="KW-1185">Reference proteome</keyword>
<dbReference type="Pfam" id="PF15093">
    <property type="entry name" value="SPMIP4-like"/>
    <property type="match status" value="1"/>
</dbReference>
<dbReference type="PANTHER" id="PTHR31393:SF2">
    <property type="entry name" value="CHROMOSOME 7 OPEN READING FRAME 31"/>
    <property type="match status" value="1"/>
</dbReference>
<evidence type="ECO:0000313" key="3">
    <source>
        <dbReference type="RefSeq" id="XP_032801519.1"/>
    </source>
</evidence>
<feature type="region of interest" description="Disordered" evidence="1">
    <location>
        <begin position="152"/>
        <end position="171"/>
    </location>
</feature>
<feature type="region of interest" description="Disordered" evidence="1">
    <location>
        <begin position="517"/>
        <end position="543"/>
    </location>
</feature>
<dbReference type="KEGG" id="pmrn:116938495"/>
<dbReference type="GO" id="GO:0005813">
    <property type="term" value="C:centrosome"/>
    <property type="evidence" value="ECO:0007669"/>
    <property type="project" value="TreeGrafter"/>
</dbReference>
<feature type="region of interest" description="Disordered" evidence="1">
    <location>
        <begin position="229"/>
        <end position="251"/>
    </location>
</feature>
<reference evidence="3" key="1">
    <citation type="submission" date="2025-08" db="UniProtKB">
        <authorList>
            <consortium name="RefSeq"/>
        </authorList>
    </citation>
    <scope>IDENTIFICATION</scope>
    <source>
        <tissue evidence="3">Sperm</tissue>
    </source>
</reference>
<evidence type="ECO:0000313" key="2">
    <source>
        <dbReference type="Proteomes" id="UP001318040"/>
    </source>
</evidence>
<sequence>MGDYCCDLQGAAAAVVVASRARRPLSRTFQSSQEFTPMQLPPRVTVSPGRYEAARARVPPTPSPERPPCGRESGTTAARGHLHYGFGGDPVPSGIRIEQCYDLTRLKRSNLRSNDQLLPKPQESLIQQHQARCPFPREHPFASHVSRLALLPSSDAPEPEEGSHAGAGKRAALPRPITVLSKTKGGPYRYEVVMAEPVERCSQWPGDHGFYQMPTGPGFPKEVFYPTPPKTVAPNPRPRETAPGPRTATEARNVERCRWRSNYTLNFTGHGPMNPILLDDHHLKLLWSLRSGKAPSNKLVERSLPKFSLARPEHGRTPRFVASGWLRDRFVAECASLEAGGGSATAEEESVEDSRRLAAHLHFADPPAAECAGESGADAAAGDGTAYDPGEDEEVVAAASAAHGLGGDVRYSSGAECGKVPPYCRHLADANASTTIQPPTRQGVERAMPRSTTAANAAEPEIAACQDGLVGFRSPHVTDGEAPNAHENLGLASQIHKNDENAPWSGVGSEWGFPRPHSALDGARPVPGHHRARPQSALSRLQDSFSRSDALRRLHAASGSDPVDLRDHVRSGRQHHFHGFHSYYYHN</sequence>
<dbReference type="Proteomes" id="UP001318040">
    <property type="component" value="Chromosome 4"/>
</dbReference>
<accession>A0AAJ7SLJ1</accession>
<evidence type="ECO:0000256" key="1">
    <source>
        <dbReference type="SAM" id="MobiDB-lite"/>
    </source>
</evidence>
<dbReference type="CTD" id="136895"/>
<protein>
    <submittedName>
        <fullName evidence="3">Uncharacterized protein C7orf31 homolog</fullName>
    </submittedName>
</protein>
<dbReference type="AlphaFoldDB" id="A0AAJ7SLJ1"/>
<feature type="compositionally biased region" description="Polar residues" evidence="1">
    <location>
        <begin position="431"/>
        <end position="440"/>
    </location>
</feature>
<feature type="region of interest" description="Disordered" evidence="1">
    <location>
        <begin position="55"/>
        <end position="76"/>
    </location>
</feature>
<proteinExistence type="predicted"/>
<dbReference type="InterPro" id="IPR027886">
    <property type="entry name" value="SPMIP4"/>
</dbReference>
<gene>
    <name evidence="3" type="primary">C4H7orf31</name>
</gene>
<feature type="region of interest" description="Disordered" evidence="1">
    <location>
        <begin position="431"/>
        <end position="459"/>
    </location>
</feature>
<name>A0AAJ7SLJ1_PETMA</name>
<dbReference type="RefSeq" id="XP_032801519.1">
    <property type="nucleotide sequence ID" value="XM_032945628.1"/>
</dbReference>
<dbReference type="PANTHER" id="PTHR31393">
    <property type="entry name" value="C5ORF31"/>
    <property type="match status" value="1"/>
</dbReference>